<evidence type="ECO:0000313" key="9">
    <source>
        <dbReference type="EMBL" id="KKY20418.1"/>
    </source>
</evidence>
<evidence type="ECO:0000256" key="3">
    <source>
        <dbReference type="ARBA" id="ARBA00022664"/>
    </source>
</evidence>
<evidence type="ECO:0000256" key="4">
    <source>
        <dbReference type="ARBA" id="ARBA00022741"/>
    </source>
</evidence>
<comment type="subcellular location">
    <subcellularLocation>
        <location evidence="1">Cytoplasm</location>
    </subcellularLocation>
</comment>
<dbReference type="GO" id="GO:0005524">
    <property type="term" value="F:ATP binding"/>
    <property type="evidence" value="ECO:0007669"/>
    <property type="project" value="UniProtKB-KW"/>
</dbReference>
<dbReference type="GO" id="GO:0000932">
    <property type="term" value="C:P-body"/>
    <property type="evidence" value="ECO:0007669"/>
    <property type="project" value="TreeGrafter"/>
</dbReference>
<protein>
    <submittedName>
        <fullName evidence="9">Putative polybinding protein-dependent poly</fullName>
    </submittedName>
</protein>
<comment type="caution">
    <text evidence="9">The sequence shown here is derived from an EMBL/GenBank/DDBJ whole genome shotgun (WGS) entry which is preliminary data.</text>
</comment>
<keyword evidence="5" id="KW-0479">Metal-binding</keyword>
<evidence type="ECO:0000259" key="8">
    <source>
        <dbReference type="Pfam" id="PF18101"/>
    </source>
</evidence>
<dbReference type="GO" id="GO:0006397">
    <property type="term" value="P:mRNA processing"/>
    <property type="evidence" value="ECO:0007669"/>
    <property type="project" value="UniProtKB-KW"/>
</dbReference>
<evidence type="ECO:0000256" key="6">
    <source>
        <dbReference type="ARBA" id="ARBA00022840"/>
    </source>
</evidence>
<name>A0A0G2G9S7_9PEZI</name>
<keyword evidence="2" id="KW-0963">Cytoplasm</keyword>
<keyword evidence="6" id="KW-0067">ATP-binding</keyword>
<dbReference type="Pfam" id="PF18101">
    <property type="entry name" value="Pan3_CK"/>
    <property type="match status" value="1"/>
</dbReference>
<sequence>MTILLDNTFHAEDTLTSNLGRELENGRMVRLMAKLNLINERPEFENNPQWSETGERYYLKLFRDYVFHQVDASGHPVVDLGHVISCLNKLDVGSDEKISLVSRDEQNVLVVSYREIKRGVEQTFNELIKPKRR</sequence>
<dbReference type="EMBL" id="LAQI01000100">
    <property type="protein sequence ID" value="KKY20418.1"/>
    <property type="molecule type" value="Genomic_DNA"/>
</dbReference>
<keyword evidence="7" id="KW-0175">Coiled coil</keyword>
<gene>
    <name evidence="9" type="ORF">UCDDS831_g04760</name>
</gene>
<keyword evidence="3" id="KW-0507">mRNA processing</keyword>
<evidence type="ECO:0000256" key="2">
    <source>
        <dbReference type="ARBA" id="ARBA00022490"/>
    </source>
</evidence>
<dbReference type="InterPro" id="IPR041332">
    <property type="entry name" value="Pan3_CK"/>
</dbReference>
<keyword evidence="4" id="KW-0547">Nucleotide-binding</keyword>
<proteinExistence type="predicted"/>
<dbReference type="GO" id="GO:0008143">
    <property type="term" value="F:poly(A) binding"/>
    <property type="evidence" value="ECO:0007669"/>
    <property type="project" value="TreeGrafter"/>
</dbReference>
<dbReference type="PANTHER" id="PTHR12272">
    <property type="entry name" value="DEADENYLATION COMPLEX SUBUNIT PAN3"/>
    <property type="match status" value="1"/>
</dbReference>
<accession>A0A0G2G9S7</accession>
<evidence type="ECO:0000256" key="1">
    <source>
        <dbReference type="ARBA" id="ARBA00004496"/>
    </source>
</evidence>
<dbReference type="FunFam" id="1.10.287.3700:FF:000001">
    <property type="entry name" value="PAN2-PAN3 deadenylation complex subunit PAN3"/>
    <property type="match status" value="1"/>
</dbReference>
<dbReference type="Gene3D" id="1.20.5.5160">
    <property type="match status" value="1"/>
</dbReference>
<evidence type="ECO:0000256" key="5">
    <source>
        <dbReference type="ARBA" id="ARBA00022771"/>
    </source>
</evidence>
<dbReference type="FunFam" id="1.20.5.5160:FF:000002">
    <property type="entry name" value="PAN2-PAN3 deadenylation complex subunit PAN3"/>
    <property type="match status" value="1"/>
</dbReference>
<dbReference type="GO" id="GO:0008270">
    <property type="term" value="F:zinc ion binding"/>
    <property type="evidence" value="ECO:0007669"/>
    <property type="project" value="UniProtKB-KW"/>
</dbReference>
<evidence type="ECO:0000256" key="7">
    <source>
        <dbReference type="ARBA" id="ARBA00023054"/>
    </source>
</evidence>
<keyword evidence="5" id="KW-0863">Zinc-finger</keyword>
<feature type="domain" description="Pan3 C-terminal knob" evidence="8">
    <location>
        <begin position="5"/>
        <end position="127"/>
    </location>
</feature>
<dbReference type="GO" id="GO:0000289">
    <property type="term" value="P:nuclear-transcribed mRNA poly(A) tail shortening"/>
    <property type="evidence" value="ECO:0007669"/>
    <property type="project" value="InterPro"/>
</dbReference>
<dbReference type="PANTHER" id="PTHR12272:SF11">
    <property type="entry name" value="PAN2-PAN3 DEADENYLATION COMPLEX SUBUNIT PAN3"/>
    <property type="match status" value="1"/>
</dbReference>
<keyword evidence="5" id="KW-0862">Zinc</keyword>
<evidence type="ECO:0000313" key="10">
    <source>
        <dbReference type="Proteomes" id="UP000034182"/>
    </source>
</evidence>
<dbReference type="Proteomes" id="UP000034182">
    <property type="component" value="Unassembled WGS sequence"/>
</dbReference>
<reference evidence="9 10" key="2">
    <citation type="submission" date="2015-05" db="EMBL/GenBank/DDBJ databases">
        <title>Distinctive expansion of gene families associated with plant cell wall degradation and secondary metabolism in the genomes of grapevine trunk pathogens.</title>
        <authorList>
            <person name="Lawrence D.P."/>
            <person name="Travadon R."/>
            <person name="Rolshausen P.E."/>
            <person name="Baumgartner K."/>
        </authorList>
    </citation>
    <scope>NUCLEOTIDE SEQUENCE [LARGE SCALE GENOMIC DNA]</scope>
    <source>
        <strain evidence="9">DS831</strain>
    </source>
</reference>
<reference evidence="9 10" key="1">
    <citation type="submission" date="2015-03" db="EMBL/GenBank/DDBJ databases">
        <authorList>
            <person name="Morales-Cruz A."/>
            <person name="Amrine K.C."/>
            <person name="Cantu D."/>
        </authorList>
    </citation>
    <scope>NUCLEOTIDE SEQUENCE [LARGE SCALE GENOMIC DNA]</scope>
    <source>
        <strain evidence="9">DS831</strain>
    </source>
</reference>
<dbReference type="GO" id="GO:0031251">
    <property type="term" value="C:PAN complex"/>
    <property type="evidence" value="ECO:0007669"/>
    <property type="project" value="InterPro"/>
</dbReference>
<organism evidence="9 10">
    <name type="scientific">Diplodia seriata</name>
    <dbReference type="NCBI Taxonomy" id="420778"/>
    <lineage>
        <taxon>Eukaryota</taxon>
        <taxon>Fungi</taxon>
        <taxon>Dikarya</taxon>
        <taxon>Ascomycota</taxon>
        <taxon>Pezizomycotina</taxon>
        <taxon>Dothideomycetes</taxon>
        <taxon>Dothideomycetes incertae sedis</taxon>
        <taxon>Botryosphaeriales</taxon>
        <taxon>Botryosphaeriaceae</taxon>
        <taxon>Diplodia</taxon>
    </lineage>
</organism>
<dbReference type="Gene3D" id="1.10.287.3700">
    <property type="match status" value="1"/>
</dbReference>
<dbReference type="InterPro" id="IPR030844">
    <property type="entry name" value="PAN3"/>
</dbReference>
<dbReference type="AlphaFoldDB" id="A0A0G2G9S7"/>